<dbReference type="GO" id="GO:0008840">
    <property type="term" value="F:4-hydroxy-tetrahydrodipicolinate synthase activity"/>
    <property type="evidence" value="ECO:0007669"/>
    <property type="project" value="TreeGrafter"/>
</dbReference>
<keyword evidence="1" id="KW-0456">Lyase</keyword>
<dbReference type="SMART" id="SM01130">
    <property type="entry name" value="DHDPS"/>
    <property type="match status" value="1"/>
</dbReference>
<dbReference type="AlphaFoldDB" id="A0A7S7NNS2"/>
<dbReference type="SUPFAM" id="SSF51569">
    <property type="entry name" value="Aldolase"/>
    <property type="match status" value="1"/>
</dbReference>
<sequence>MSWRDSLHQGLVIPAHPLCLTAERTLDEPRQRALTRYYLDSGAGGVAVGVHTTQFEIREHGLLRPVLELAALEAAGSGAVLIAGVCGPTAQALREAALARDTGYHAGLLSLAALRDATLEELIQHVQAVSKIIPVFGFYLQPAVGGRILPHEFWKRFCAIENLCGIKVAPFHRYQTLDVVRAVAESGRENDIALYTGNDDNIVADLLTPFTFGGTTVRFAGGLLGQWAVGTRSAVQLLRRIHEGTNPSLLLALGAQLTDLNAALFDVANGFRGCIAGIHEVLVRQGRMAGRWTLNPREDLSPGQSQEIDRVLAAYPHLLE</sequence>
<name>A0A7S7NNS2_PALFE</name>
<dbReference type="Proteomes" id="UP000593892">
    <property type="component" value="Chromosome"/>
</dbReference>
<dbReference type="Pfam" id="PF00701">
    <property type="entry name" value="DHDPS"/>
    <property type="match status" value="1"/>
</dbReference>
<dbReference type="RefSeq" id="WP_194448609.1">
    <property type="nucleotide sequence ID" value="NZ_CP063849.1"/>
</dbReference>
<evidence type="ECO:0000313" key="2">
    <source>
        <dbReference type="EMBL" id="QOY86940.1"/>
    </source>
</evidence>
<dbReference type="InterPro" id="IPR002220">
    <property type="entry name" value="DapA-like"/>
</dbReference>
<dbReference type="PANTHER" id="PTHR12128">
    <property type="entry name" value="DIHYDRODIPICOLINATE SYNTHASE"/>
    <property type="match status" value="1"/>
</dbReference>
<protein>
    <submittedName>
        <fullName evidence="2">Dihydrodipicolinate synthase family protein</fullName>
    </submittedName>
</protein>
<dbReference type="EMBL" id="CP063849">
    <property type="protein sequence ID" value="QOY86940.1"/>
    <property type="molecule type" value="Genomic_DNA"/>
</dbReference>
<dbReference type="Gene3D" id="3.20.20.70">
    <property type="entry name" value="Aldolase class I"/>
    <property type="match status" value="1"/>
</dbReference>
<evidence type="ECO:0000256" key="1">
    <source>
        <dbReference type="ARBA" id="ARBA00023239"/>
    </source>
</evidence>
<reference evidence="2 3" key="1">
    <citation type="submission" date="2020-10" db="EMBL/GenBank/DDBJ databases">
        <title>Complete genome sequence of Paludibaculum fermentans P105T, a facultatively anaerobic acidobacterium capable of dissimilatory Fe(III) reduction.</title>
        <authorList>
            <person name="Dedysh S.N."/>
            <person name="Beletsky A.V."/>
            <person name="Kulichevskaya I.S."/>
            <person name="Mardanov A.V."/>
            <person name="Ravin N.V."/>
        </authorList>
    </citation>
    <scope>NUCLEOTIDE SEQUENCE [LARGE SCALE GENOMIC DNA]</scope>
    <source>
        <strain evidence="2 3">P105</strain>
    </source>
</reference>
<keyword evidence="3" id="KW-1185">Reference proteome</keyword>
<dbReference type="PANTHER" id="PTHR12128:SF51">
    <property type="entry name" value="BLL4205 PROTEIN"/>
    <property type="match status" value="1"/>
</dbReference>
<proteinExistence type="predicted"/>
<dbReference type="KEGG" id="pfer:IRI77_29825"/>
<organism evidence="2 3">
    <name type="scientific">Paludibaculum fermentans</name>
    <dbReference type="NCBI Taxonomy" id="1473598"/>
    <lineage>
        <taxon>Bacteria</taxon>
        <taxon>Pseudomonadati</taxon>
        <taxon>Acidobacteriota</taxon>
        <taxon>Terriglobia</taxon>
        <taxon>Bryobacterales</taxon>
        <taxon>Bryobacteraceae</taxon>
        <taxon>Paludibaculum</taxon>
    </lineage>
</organism>
<dbReference type="InterPro" id="IPR013785">
    <property type="entry name" value="Aldolase_TIM"/>
</dbReference>
<accession>A0A7S7NNS2</accession>
<gene>
    <name evidence="2" type="ORF">IRI77_29825</name>
</gene>
<evidence type="ECO:0000313" key="3">
    <source>
        <dbReference type="Proteomes" id="UP000593892"/>
    </source>
</evidence>